<keyword evidence="1" id="KW-0732">Signal</keyword>
<dbReference type="InterPro" id="IPR010727">
    <property type="entry name" value="DUF1302"/>
</dbReference>
<proteinExistence type="predicted"/>
<name>A0A6S6SK03_9BACT</name>
<dbReference type="AlphaFoldDB" id="A0A6S6SK03"/>
<feature type="signal peptide" evidence="1">
    <location>
        <begin position="1"/>
        <end position="31"/>
    </location>
</feature>
<reference evidence="2" key="1">
    <citation type="submission" date="2020-01" db="EMBL/GenBank/DDBJ databases">
        <authorList>
            <person name="Meier V. D."/>
            <person name="Meier V D."/>
        </authorList>
    </citation>
    <scope>NUCLEOTIDE SEQUENCE</scope>
    <source>
        <strain evidence="2">HLG_WM_MAG_05</strain>
    </source>
</reference>
<dbReference type="Pfam" id="PF06980">
    <property type="entry name" value="DUF1302"/>
    <property type="match status" value="1"/>
</dbReference>
<sequence length="471" mass="53408">MFCSCRVLSLTTPSRPKLAFLAMFLMSSLNAENLDALMDGFDEEPKVKTEIKKDAVDDIMEGFDDEPISSSKKTNFQKPKVKEAQGALTGRITEQIAYAYSSETPHDNFSLLKSSLLLDYEYKFENGFKFKTNAKAYYDAIYSLRGREKYAKDELDELESEVELFDAYLEGSLSDNFDMKLGRQVVVWGRSDTIRITDVLNPLDNRHPGIVDIEDLRLPVAMAKFDYFVGDWRITPMAILEQRFSKNPPAGSVFNASSISLPSNENYADVLPALSIGAEFSGWDANFYVAQMRDDTGYFANGKMQHDKVNMLGAAFNVLNGSWLLKSEFAHFEGLKYTTTGNKEFKRSDALLGLEYNGIADTLISYDASIRKLHDYDNRLINERFSVDEARYQHAFRMSSDFMNATLKANYLVSLFGKSLDEGGFQRAWVKYDIADGVYTNLGLIDYIAGSQQFDTMADNDMIFWDVSYSF</sequence>
<evidence type="ECO:0000313" key="2">
    <source>
        <dbReference type="EMBL" id="CAA6810468.1"/>
    </source>
</evidence>
<organism evidence="2">
    <name type="scientific">uncultured Sulfurovum sp</name>
    <dbReference type="NCBI Taxonomy" id="269237"/>
    <lineage>
        <taxon>Bacteria</taxon>
        <taxon>Pseudomonadati</taxon>
        <taxon>Campylobacterota</taxon>
        <taxon>Epsilonproteobacteria</taxon>
        <taxon>Campylobacterales</taxon>
        <taxon>Sulfurovaceae</taxon>
        <taxon>Sulfurovum</taxon>
        <taxon>environmental samples</taxon>
    </lineage>
</organism>
<evidence type="ECO:0008006" key="3">
    <source>
        <dbReference type="Google" id="ProtNLM"/>
    </source>
</evidence>
<feature type="chain" id="PRO_5027776115" description="DUF1302 domain-containing protein" evidence="1">
    <location>
        <begin position="32"/>
        <end position="471"/>
    </location>
</feature>
<gene>
    <name evidence="2" type="ORF">HELGO_WM14490</name>
</gene>
<evidence type="ECO:0000256" key="1">
    <source>
        <dbReference type="SAM" id="SignalP"/>
    </source>
</evidence>
<dbReference type="EMBL" id="CACVAU010000035">
    <property type="protein sequence ID" value="CAA6810468.1"/>
    <property type="molecule type" value="Genomic_DNA"/>
</dbReference>
<accession>A0A6S6SK03</accession>
<protein>
    <recommendedName>
        <fullName evidence="3">DUF1302 domain-containing protein</fullName>
    </recommendedName>
</protein>